<dbReference type="Gramene" id="LPERR03G01860.2">
    <property type="protein sequence ID" value="LPERR03G01860.2"/>
    <property type="gene ID" value="LPERR03G01860"/>
</dbReference>
<dbReference type="Proteomes" id="UP000032180">
    <property type="component" value="Chromosome 3"/>
</dbReference>
<sequence>MLGRTVPVTLVAMPSSLRNLCVRSKAFPTIVGDTIVFIHINELYLAQYHLKSGALLPTSDGSIIGHAIPSPCSIIYHIHTCCYPQQWNKGCIRYQGNNKKWRVKRKWRHGVSLALWCNVSVSVYAFLASTFTDYSPKPHHS</sequence>
<evidence type="ECO:0000313" key="2">
    <source>
        <dbReference type="EnsemblPlants" id="LPERR03G01860.2"/>
    </source>
</evidence>
<dbReference type="HOGENOM" id="CLU_152175_0_0_1"/>
<evidence type="ECO:0000313" key="3">
    <source>
        <dbReference type="Proteomes" id="UP000032180"/>
    </source>
</evidence>
<keyword evidence="1" id="KW-0472">Membrane</keyword>
<reference evidence="3" key="2">
    <citation type="submission" date="2013-12" db="EMBL/GenBank/DDBJ databases">
        <authorList>
            <person name="Yu Y."/>
            <person name="Lee S."/>
            <person name="de Baynast K."/>
            <person name="Wissotski M."/>
            <person name="Liu L."/>
            <person name="Talag J."/>
            <person name="Goicoechea J."/>
            <person name="Angelova A."/>
            <person name="Jetty R."/>
            <person name="Kudrna D."/>
            <person name="Golser W."/>
            <person name="Rivera L."/>
            <person name="Zhang J."/>
            <person name="Wing R."/>
        </authorList>
    </citation>
    <scope>NUCLEOTIDE SEQUENCE</scope>
</reference>
<reference evidence="2" key="3">
    <citation type="submission" date="2015-04" db="UniProtKB">
        <authorList>
            <consortium name="EnsemblPlants"/>
        </authorList>
    </citation>
    <scope>IDENTIFICATION</scope>
</reference>
<dbReference type="STRING" id="77586.A0A0D9VNY5"/>
<name>A0A0D9VNY5_9ORYZ</name>
<dbReference type="EnsemblPlants" id="LPERR03G01860.2">
    <property type="protein sequence ID" value="LPERR03G01860.2"/>
    <property type="gene ID" value="LPERR03G01860"/>
</dbReference>
<keyword evidence="1" id="KW-0812">Transmembrane</keyword>
<evidence type="ECO:0000256" key="1">
    <source>
        <dbReference type="SAM" id="Phobius"/>
    </source>
</evidence>
<dbReference type="eggNOG" id="ENOG502R7XK">
    <property type="taxonomic scope" value="Eukaryota"/>
</dbReference>
<accession>A0A0D9VNY5</accession>
<protein>
    <submittedName>
        <fullName evidence="2">Uncharacterized protein</fullName>
    </submittedName>
</protein>
<keyword evidence="3" id="KW-1185">Reference proteome</keyword>
<dbReference type="AlphaFoldDB" id="A0A0D9VNY5"/>
<feature type="transmembrane region" description="Helical" evidence="1">
    <location>
        <begin position="110"/>
        <end position="131"/>
    </location>
</feature>
<reference evidence="2 3" key="1">
    <citation type="submission" date="2012-08" db="EMBL/GenBank/DDBJ databases">
        <title>Oryza genome evolution.</title>
        <authorList>
            <person name="Wing R.A."/>
        </authorList>
    </citation>
    <scope>NUCLEOTIDE SEQUENCE</scope>
</reference>
<keyword evidence="1" id="KW-1133">Transmembrane helix</keyword>
<proteinExistence type="predicted"/>
<organism evidence="2 3">
    <name type="scientific">Leersia perrieri</name>
    <dbReference type="NCBI Taxonomy" id="77586"/>
    <lineage>
        <taxon>Eukaryota</taxon>
        <taxon>Viridiplantae</taxon>
        <taxon>Streptophyta</taxon>
        <taxon>Embryophyta</taxon>
        <taxon>Tracheophyta</taxon>
        <taxon>Spermatophyta</taxon>
        <taxon>Magnoliopsida</taxon>
        <taxon>Liliopsida</taxon>
        <taxon>Poales</taxon>
        <taxon>Poaceae</taxon>
        <taxon>BOP clade</taxon>
        <taxon>Oryzoideae</taxon>
        <taxon>Oryzeae</taxon>
        <taxon>Oryzinae</taxon>
        <taxon>Leersia</taxon>
    </lineage>
</organism>